<comment type="caution">
    <text evidence="2">The sequence shown here is derived from an EMBL/GenBank/DDBJ whole genome shotgun (WGS) entry which is preliminary data.</text>
</comment>
<dbReference type="Proteomes" id="UP000704712">
    <property type="component" value="Unassembled WGS sequence"/>
</dbReference>
<sequence length="81" mass="9859">MLQQLAQPNMELPQLLVVIEERAQQRKLQYRKEKETREEKREAERIRVQETRELRENERAERESQRHVMLMTMLAAAISKK</sequence>
<accession>A0A8S9TK70</accession>
<keyword evidence="1" id="KW-0175">Coiled coil</keyword>
<protein>
    <submittedName>
        <fullName evidence="2">Uncharacterized protein</fullName>
    </submittedName>
</protein>
<proteinExistence type="predicted"/>
<reference evidence="2" key="1">
    <citation type="submission" date="2020-03" db="EMBL/GenBank/DDBJ databases">
        <title>Hybrid Assembly of Korean Phytophthora infestans isolates.</title>
        <authorList>
            <person name="Prokchorchik M."/>
            <person name="Lee Y."/>
            <person name="Seo J."/>
            <person name="Cho J.-H."/>
            <person name="Park Y.-E."/>
            <person name="Jang D.-C."/>
            <person name="Im J.-S."/>
            <person name="Choi J.-G."/>
            <person name="Park H.-J."/>
            <person name="Lee G.-B."/>
            <person name="Lee Y.-G."/>
            <person name="Hong S.-Y."/>
            <person name="Cho K."/>
            <person name="Sohn K.H."/>
        </authorList>
    </citation>
    <scope>NUCLEOTIDE SEQUENCE</scope>
    <source>
        <strain evidence="2">KR_2_A2</strain>
    </source>
</reference>
<evidence type="ECO:0000313" key="2">
    <source>
        <dbReference type="EMBL" id="KAF4127982.1"/>
    </source>
</evidence>
<evidence type="ECO:0000256" key="1">
    <source>
        <dbReference type="SAM" id="Coils"/>
    </source>
</evidence>
<feature type="coiled-coil region" evidence="1">
    <location>
        <begin position="20"/>
        <end position="63"/>
    </location>
</feature>
<gene>
    <name evidence="2" type="ORF">GN958_ATG22810</name>
</gene>
<name>A0A8S9TK70_PHYIN</name>
<organism evidence="2 3">
    <name type="scientific">Phytophthora infestans</name>
    <name type="common">Potato late blight agent</name>
    <name type="synonym">Botrytis infestans</name>
    <dbReference type="NCBI Taxonomy" id="4787"/>
    <lineage>
        <taxon>Eukaryota</taxon>
        <taxon>Sar</taxon>
        <taxon>Stramenopiles</taxon>
        <taxon>Oomycota</taxon>
        <taxon>Peronosporomycetes</taxon>
        <taxon>Peronosporales</taxon>
        <taxon>Peronosporaceae</taxon>
        <taxon>Phytophthora</taxon>
    </lineage>
</organism>
<dbReference type="EMBL" id="JAACNO010003203">
    <property type="protein sequence ID" value="KAF4127982.1"/>
    <property type="molecule type" value="Genomic_DNA"/>
</dbReference>
<dbReference type="AlphaFoldDB" id="A0A8S9TK70"/>
<evidence type="ECO:0000313" key="3">
    <source>
        <dbReference type="Proteomes" id="UP000704712"/>
    </source>
</evidence>